<gene>
    <name evidence="5" type="ORF">A3770_02p18570</name>
</gene>
<evidence type="ECO:0000256" key="1">
    <source>
        <dbReference type="ARBA" id="ARBA00007926"/>
    </source>
</evidence>
<name>A0A5B8MG01_9CHLO</name>
<keyword evidence="3" id="KW-0687">Ribonucleoprotein</keyword>
<evidence type="ECO:0000313" key="5">
    <source>
        <dbReference type="EMBL" id="QDZ19339.1"/>
    </source>
</evidence>
<dbReference type="OrthoDB" id="338850at2759"/>
<evidence type="ECO:0000259" key="4">
    <source>
        <dbReference type="Pfam" id="PF01778"/>
    </source>
</evidence>
<dbReference type="Proteomes" id="UP000316726">
    <property type="component" value="Chromosome 2"/>
</dbReference>
<dbReference type="GO" id="GO:1990904">
    <property type="term" value="C:ribonucleoprotein complex"/>
    <property type="evidence" value="ECO:0007669"/>
    <property type="project" value="UniProtKB-KW"/>
</dbReference>
<dbReference type="EMBL" id="CP031035">
    <property type="protein sequence ID" value="QDZ19339.1"/>
    <property type="molecule type" value="Genomic_DNA"/>
</dbReference>
<dbReference type="InterPro" id="IPR029004">
    <property type="entry name" value="Ribosomal_eL28/Mak16"/>
</dbReference>
<dbReference type="GO" id="GO:0006412">
    <property type="term" value="P:translation"/>
    <property type="evidence" value="ECO:0007669"/>
    <property type="project" value="InterPro"/>
</dbReference>
<evidence type="ECO:0000256" key="2">
    <source>
        <dbReference type="ARBA" id="ARBA00022980"/>
    </source>
</evidence>
<keyword evidence="2 5" id="KW-0689">Ribosomal protein</keyword>
<dbReference type="GO" id="GO:0003735">
    <property type="term" value="F:structural constituent of ribosome"/>
    <property type="evidence" value="ECO:0007669"/>
    <property type="project" value="InterPro"/>
</dbReference>
<organism evidence="5 6">
    <name type="scientific">Chloropicon primus</name>
    <dbReference type="NCBI Taxonomy" id="1764295"/>
    <lineage>
        <taxon>Eukaryota</taxon>
        <taxon>Viridiplantae</taxon>
        <taxon>Chlorophyta</taxon>
        <taxon>Chloropicophyceae</taxon>
        <taxon>Chloropicales</taxon>
        <taxon>Chloropicaceae</taxon>
        <taxon>Chloropicon</taxon>
    </lineage>
</organism>
<proteinExistence type="inferred from homology"/>
<reference evidence="5 6" key="1">
    <citation type="submission" date="2018-07" db="EMBL/GenBank/DDBJ databases">
        <title>The complete nuclear genome of the prasinophyte Chloropicon primus (CCMP1205).</title>
        <authorList>
            <person name="Pombert J.-F."/>
            <person name="Otis C."/>
            <person name="Turmel M."/>
            <person name="Lemieux C."/>
        </authorList>
    </citation>
    <scope>NUCLEOTIDE SEQUENCE [LARGE SCALE GENOMIC DNA]</scope>
    <source>
        <strain evidence="5 6">CCMP1205</strain>
    </source>
</reference>
<dbReference type="Gene3D" id="3.30.390.110">
    <property type="match status" value="1"/>
</dbReference>
<dbReference type="PANTHER" id="PTHR10544">
    <property type="entry name" value="60S RIBOSOMAL PROTEIN L28"/>
    <property type="match status" value="1"/>
</dbReference>
<dbReference type="Pfam" id="PF01778">
    <property type="entry name" value="Ribosomal_L28e"/>
    <property type="match status" value="1"/>
</dbReference>
<sequence>MASSELIWQCIKGGNSFMRKGINNTYFSAEAGNLAGKHSYKHSGIANKKSVGLTEEGGNILLTKGKVKKSGRSKTVFKKDARRVMKGVSKEVTGYRSDLSDIATRRVAALAKSVRVAKASK</sequence>
<keyword evidence="6" id="KW-1185">Reference proteome</keyword>
<feature type="domain" description="Ribosomal eL28/Mak16" evidence="4">
    <location>
        <begin position="6"/>
        <end position="113"/>
    </location>
</feature>
<comment type="similarity">
    <text evidence="1">Belongs to the eukaryotic ribosomal protein eL28 family.</text>
</comment>
<accession>A0A5B8MG01</accession>
<protein>
    <submittedName>
        <fullName evidence="5">Ribosomal protein L28</fullName>
    </submittedName>
</protein>
<evidence type="ECO:0000256" key="3">
    <source>
        <dbReference type="ARBA" id="ARBA00023274"/>
    </source>
</evidence>
<dbReference type="GO" id="GO:0005840">
    <property type="term" value="C:ribosome"/>
    <property type="evidence" value="ECO:0007669"/>
    <property type="project" value="UniProtKB-KW"/>
</dbReference>
<evidence type="ECO:0000313" key="6">
    <source>
        <dbReference type="Proteomes" id="UP000316726"/>
    </source>
</evidence>
<dbReference type="AlphaFoldDB" id="A0A5B8MG01"/>
<dbReference type="STRING" id="1764295.A0A5B8MG01"/>
<dbReference type="InterPro" id="IPR002672">
    <property type="entry name" value="Ribosomal_eL28"/>
</dbReference>